<dbReference type="EMBL" id="JAAMPC010000013">
    <property type="protein sequence ID" value="KAG2269211.1"/>
    <property type="molecule type" value="Genomic_DNA"/>
</dbReference>
<feature type="transmembrane region" description="Helical" evidence="7">
    <location>
        <begin position="116"/>
        <end position="136"/>
    </location>
</feature>
<dbReference type="PROSITE" id="PS50089">
    <property type="entry name" value="ZF_RING_2"/>
    <property type="match status" value="1"/>
</dbReference>
<dbReference type="AlphaFoldDB" id="A0A8X7UAM9"/>
<evidence type="ECO:0000313" key="10">
    <source>
        <dbReference type="Proteomes" id="UP000886595"/>
    </source>
</evidence>
<dbReference type="SUPFAM" id="SSF48403">
    <property type="entry name" value="Ankyrin repeat"/>
    <property type="match status" value="1"/>
</dbReference>
<dbReference type="GO" id="GO:0061630">
    <property type="term" value="F:ubiquitin protein ligase activity"/>
    <property type="evidence" value="ECO:0007669"/>
    <property type="project" value="TreeGrafter"/>
</dbReference>
<dbReference type="InterPro" id="IPR002110">
    <property type="entry name" value="Ankyrin_rpt"/>
</dbReference>
<protein>
    <recommendedName>
        <fullName evidence="8">RING-type domain-containing protein</fullName>
    </recommendedName>
</protein>
<keyword evidence="2 5" id="KW-0863">Zinc-finger</keyword>
<comment type="caution">
    <text evidence="9">The sequence shown here is derived from an EMBL/GenBank/DDBJ whole genome shotgun (WGS) entry which is preliminary data.</text>
</comment>
<dbReference type="GO" id="GO:0016567">
    <property type="term" value="P:protein ubiquitination"/>
    <property type="evidence" value="ECO:0007669"/>
    <property type="project" value="TreeGrafter"/>
</dbReference>
<dbReference type="PANTHER" id="PTHR46858:SF7">
    <property type="entry name" value="RING-TYPE DOMAIN-CONTAINING PROTEIN"/>
    <property type="match status" value="1"/>
</dbReference>
<keyword evidence="7" id="KW-0472">Membrane</keyword>
<keyword evidence="10" id="KW-1185">Reference proteome</keyword>
<dbReference type="Pfam" id="PF12796">
    <property type="entry name" value="Ank_2"/>
    <property type="match status" value="1"/>
</dbReference>
<evidence type="ECO:0000259" key="8">
    <source>
        <dbReference type="PROSITE" id="PS50089"/>
    </source>
</evidence>
<dbReference type="InterPro" id="IPR001841">
    <property type="entry name" value="Znf_RING"/>
</dbReference>
<evidence type="ECO:0000256" key="5">
    <source>
        <dbReference type="PROSITE-ProRule" id="PRU00175"/>
    </source>
</evidence>
<evidence type="ECO:0000256" key="7">
    <source>
        <dbReference type="SAM" id="Phobius"/>
    </source>
</evidence>
<dbReference type="PANTHER" id="PTHR46858">
    <property type="entry name" value="OS05G0521000 PROTEIN"/>
    <property type="match status" value="1"/>
</dbReference>
<dbReference type="Proteomes" id="UP000886595">
    <property type="component" value="Unassembled WGS sequence"/>
</dbReference>
<dbReference type="PROSITE" id="PS50088">
    <property type="entry name" value="ANK_REPEAT"/>
    <property type="match status" value="1"/>
</dbReference>
<dbReference type="SMART" id="SM00184">
    <property type="entry name" value="RING"/>
    <property type="match status" value="1"/>
</dbReference>
<keyword evidence="7" id="KW-0812">Transmembrane</keyword>
<sequence length="475" mass="52527">MGKKKSKGELLYEQASYNEFQKQVSYDNSESIRALHRQGADLEWMDRKGRTPLIMACRFHELYYVAKTLIELGANVNAYCPARHAGAPLHHAAKRDLFPTVELLLSHGGKCLLSSLTYNLLTLSLISFFYLMFLAANPLVLNDDGQTPLEVARDKGFTFVNHICLFSGWMREFYGPAYLDSQNQFPSKRVWVVVVPTRSRNPAQPLKLEVVVYDCSLPTAKPRTVMPLWKANLEEPITDQSDISVMIIVNESTSNFLLYFFICCSHATSCFFFLSFITETHLRLAPSTKGDEQQLKWFCDACKGIPQPRRVFLQTAPSAHHAMSETPNAIHHSVGEESSSTAPPPPPPSSGKASTSVLNSQESVILHEHSPSAPPLTDDHIETLEDGPVHYPTIDSTPVDVPSSSPLPASAEGEKKEDGSSGQCSICLDAPSDVVCVPCGHLAGCMSCLIEIKSNNGRCPVCRAKIDQIIKLYRV</sequence>
<reference evidence="9 10" key="1">
    <citation type="submission" date="2020-02" db="EMBL/GenBank/DDBJ databases">
        <authorList>
            <person name="Ma Q."/>
            <person name="Huang Y."/>
            <person name="Song X."/>
            <person name="Pei D."/>
        </authorList>
    </citation>
    <scope>NUCLEOTIDE SEQUENCE [LARGE SCALE GENOMIC DNA]</scope>
    <source>
        <strain evidence="9">Sxm20200214</strain>
        <tissue evidence="9">Leaf</tissue>
    </source>
</reference>
<dbReference type="Gene3D" id="3.30.40.10">
    <property type="entry name" value="Zinc/RING finger domain, C3HC4 (zinc finger)"/>
    <property type="match status" value="1"/>
</dbReference>
<evidence type="ECO:0000313" key="9">
    <source>
        <dbReference type="EMBL" id="KAG2269211.1"/>
    </source>
</evidence>
<keyword evidence="7" id="KW-1133">Transmembrane helix</keyword>
<dbReference type="Gene3D" id="1.25.40.20">
    <property type="entry name" value="Ankyrin repeat-containing domain"/>
    <property type="match status" value="1"/>
</dbReference>
<feature type="domain" description="RING-type" evidence="8">
    <location>
        <begin position="424"/>
        <end position="463"/>
    </location>
</feature>
<feature type="repeat" description="ANK" evidence="4">
    <location>
        <begin position="48"/>
        <end position="81"/>
    </location>
</feature>
<evidence type="ECO:0000256" key="4">
    <source>
        <dbReference type="PROSITE-ProRule" id="PRU00023"/>
    </source>
</evidence>
<proteinExistence type="predicted"/>
<dbReference type="SMART" id="SM00248">
    <property type="entry name" value="ANK"/>
    <property type="match status" value="2"/>
</dbReference>
<keyword evidence="3" id="KW-0862">Zinc</keyword>
<keyword evidence="4" id="KW-0040">ANK repeat</keyword>
<feature type="region of interest" description="Disordered" evidence="6">
    <location>
        <begin position="331"/>
        <end position="419"/>
    </location>
</feature>
<evidence type="ECO:0000256" key="3">
    <source>
        <dbReference type="ARBA" id="ARBA00022833"/>
    </source>
</evidence>
<dbReference type="SUPFAM" id="SSF57850">
    <property type="entry name" value="RING/U-box"/>
    <property type="match status" value="1"/>
</dbReference>
<evidence type="ECO:0000256" key="1">
    <source>
        <dbReference type="ARBA" id="ARBA00022723"/>
    </source>
</evidence>
<dbReference type="PROSITE" id="PS50297">
    <property type="entry name" value="ANK_REP_REGION"/>
    <property type="match status" value="1"/>
</dbReference>
<dbReference type="CDD" id="cd23129">
    <property type="entry name" value="RING-HC_XBAT35-like"/>
    <property type="match status" value="1"/>
</dbReference>
<gene>
    <name evidence="9" type="ORF">Bca52824_063766</name>
</gene>
<dbReference type="InterPro" id="IPR013083">
    <property type="entry name" value="Znf_RING/FYVE/PHD"/>
</dbReference>
<dbReference type="InterPro" id="IPR036770">
    <property type="entry name" value="Ankyrin_rpt-contain_sf"/>
</dbReference>
<accession>A0A8X7UAM9</accession>
<feature type="transmembrane region" description="Helical" evidence="7">
    <location>
        <begin position="256"/>
        <end position="277"/>
    </location>
</feature>
<keyword evidence="1" id="KW-0479">Metal-binding</keyword>
<organism evidence="9 10">
    <name type="scientific">Brassica carinata</name>
    <name type="common">Ethiopian mustard</name>
    <name type="synonym">Abyssinian cabbage</name>
    <dbReference type="NCBI Taxonomy" id="52824"/>
    <lineage>
        <taxon>Eukaryota</taxon>
        <taxon>Viridiplantae</taxon>
        <taxon>Streptophyta</taxon>
        <taxon>Embryophyta</taxon>
        <taxon>Tracheophyta</taxon>
        <taxon>Spermatophyta</taxon>
        <taxon>Magnoliopsida</taxon>
        <taxon>eudicotyledons</taxon>
        <taxon>Gunneridae</taxon>
        <taxon>Pentapetalae</taxon>
        <taxon>rosids</taxon>
        <taxon>malvids</taxon>
        <taxon>Brassicales</taxon>
        <taxon>Brassicaceae</taxon>
        <taxon>Brassiceae</taxon>
        <taxon>Brassica</taxon>
    </lineage>
</organism>
<evidence type="ECO:0000256" key="2">
    <source>
        <dbReference type="ARBA" id="ARBA00022771"/>
    </source>
</evidence>
<dbReference type="Pfam" id="PF13920">
    <property type="entry name" value="zf-C3HC4_3"/>
    <property type="match status" value="1"/>
</dbReference>
<evidence type="ECO:0000256" key="6">
    <source>
        <dbReference type="SAM" id="MobiDB-lite"/>
    </source>
</evidence>
<name>A0A8X7UAM9_BRACI</name>
<dbReference type="GO" id="GO:0008270">
    <property type="term" value="F:zinc ion binding"/>
    <property type="evidence" value="ECO:0007669"/>
    <property type="project" value="UniProtKB-KW"/>
</dbReference>
<dbReference type="OrthoDB" id="1711136at2759"/>
<feature type="compositionally biased region" description="Low complexity" evidence="6">
    <location>
        <begin position="395"/>
        <end position="411"/>
    </location>
</feature>